<feature type="domain" description="RRM" evidence="3">
    <location>
        <begin position="1"/>
        <end position="70"/>
    </location>
</feature>
<accession>A0A8H7RZS5</accession>
<proteinExistence type="predicted"/>
<name>A0A8H7RZS5_9FUNG</name>
<dbReference type="OrthoDB" id="1049195at2759"/>
<dbReference type="InterPro" id="IPR000504">
    <property type="entry name" value="RRM_dom"/>
</dbReference>
<dbReference type="GO" id="GO:0003729">
    <property type="term" value="F:mRNA binding"/>
    <property type="evidence" value="ECO:0007669"/>
    <property type="project" value="TreeGrafter"/>
</dbReference>
<dbReference type="InterPro" id="IPR050374">
    <property type="entry name" value="RRT5_SRSF_SR"/>
</dbReference>
<dbReference type="GO" id="GO:0005737">
    <property type="term" value="C:cytoplasm"/>
    <property type="evidence" value="ECO:0007669"/>
    <property type="project" value="TreeGrafter"/>
</dbReference>
<dbReference type="GO" id="GO:0005634">
    <property type="term" value="C:nucleus"/>
    <property type="evidence" value="ECO:0007669"/>
    <property type="project" value="TreeGrafter"/>
</dbReference>
<dbReference type="Pfam" id="PF00076">
    <property type="entry name" value="RRM_1"/>
    <property type="match status" value="1"/>
</dbReference>
<dbReference type="PANTHER" id="PTHR23003">
    <property type="entry name" value="RNA RECOGNITION MOTIF RRM DOMAIN CONTAINING PROTEIN"/>
    <property type="match status" value="1"/>
</dbReference>
<gene>
    <name evidence="4" type="ORF">INT45_006164</name>
</gene>
<dbReference type="AlphaFoldDB" id="A0A8H7RZS5"/>
<dbReference type="SUPFAM" id="SSF54928">
    <property type="entry name" value="RNA-binding domain, RBD"/>
    <property type="match status" value="1"/>
</dbReference>
<keyword evidence="5" id="KW-1185">Reference proteome</keyword>
<organism evidence="4 5">
    <name type="scientific">Circinella minor</name>
    <dbReference type="NCBI Taxonomy" id="1195481"/>
    <lineage>
        <taxon>Eukaryota</taxon>
        <taxon>Fungi</taxon>
        <taxon>Fungi incertae sedis</taxon>
        <taxon>Mucoromycota</taxon>
        <taxon>Mucoromycotina</taxon>
        <taxon>Mucoromycetes</taxon>
        <taxon>Mucorales</taxon>
        <taxon>Lichtheimiaceae</taxon>
        <taxon>Circinella</taxon>
    </lineage>
</organism>
<dbReference type="PROSITE" id="PS50102">
    <property type="entry name" value="RRM"/>
    <property type="match status" value="1"/>
</dbReference>
<reference evidence="4 5" key="1">
    <citation type="submission" date="2020-12" db="EMBL/GenBank/DDBJ databases">
        <title>Metabolic potential, ecology and presence of endohyphal bacteria is reflected in genomic diversity of Mucoromycotina.</title>
        <authorList>
            <person name="Muszewska A."/>
            <person name="Okrasinska A."/>
            <person name="Steczkiewicz K."/>
            <person name="Drgas O."/>
            <person name="Orlowska M."/>
            <person name="Perlinska-Lenart U."/>
            <person name="Aleksandrzak-Piekarczyk T."/>
            <person name="Szatraj K."/>
            <person name="Zielenkiewicz U."/>
            <person name="Pilsyk S."/>
            <person name="Malc E."/>
            <person name="Mieczkowski P."/>
            <person name="Kruszewska J.S."/>
            <person name="Biernat P."/>
            <person name="Pawlowska J."/>
        </authorList>
    </citation>
    <scope>NUCLEOTIDE SEQUENCE [LARGE SCALE GENOMIC DNA]</scope>
    <source>
        <strain evidence="4 5">CBS 142.35</strain>
    </source>
</reference>
<dbReference type="EMBL" id="JAEPRB010000151">
    <property type="protein sequence ID" value="KAG2220136.1"/>
    <property type="molecule type" value="Genomic_DNA"/>
</dbReference>
<dbReference type="InterPro" id="IPR035979">
    <property type="entry name" value="RBD_domain_sf"/>
</dbReference>
<dbReference type="GO" id="GO:1990904">
    <property type="term" value="C:ribonucleoprotein complex"/>
    <property type="evidence" value="ECO:0007669"/>
    <property type="project" value="TreeGrafter"/>
</dbReference>
<dbReference type="InterPro" id="IPR012677">
    <property type="entry name" value="Nucleotide-bd_a/b_plait_sf"/>
</dbReference>
<dbReference type="Gene3D" id="3.30.70.330">
    <property type="match status" value="1"/>
</dbReference>
<protein>
    <recommendedName>
        <fullName evidence="3">RRM domain-containing protein</fullName>
    </recommendedName>
</protein>
<sequence>MPFSTTWQDLIDLFRHVGPVVRAEIQTFNGHPKGSGLVRFEEFAICERAIGKFNGYLYGGRYLDVRLDKFSTPG</sequence>
<dbReference type="PANTHER" id="PTHR23003:SF3">
    <property type="entry name" value="FI21236P1-RELATED"/>
    <property type="match status" value="1"/>
</dbReference>
<dbReference type="SMART" id="SM00360">
    <property type="entry name" value="RRM"/>
    <property type="match status" value="1"/>
</dbReference>
<dbReference type="Proteomes" id="UP000646827">
    <property type="component" value="Unassembled WGS sequence"/>
</dbReference>
<evidence type="ECO:0000259" key="3">
    <source>
        <dbReference type="PROSITE" id="PS50102"/>
    </source>
</evidence>
<evidence type="ECO:0000313" key="4">
    <source>
        <dbReference type="EMBL" id="KAG2220136.1"/>
    </source>
</evidence>
<keyword evidence="1 2" id="KW-0694">RNA-binding</keyword>
<comment type="caution">
    <text evidence="4">The sequence shown here is derived from an EMBL/GenBank/DDBJ whole genome shotgun (WGS) entry which is preliminary data.</text>
</comment>
<evidence type="ECO:0000256" key="1">
    <source>
        <dbReference type="ARBA" id="ARBA00022884"/>
    </source>
</evidence>
<evidence type="ECO:0000313" key="5">
    <source>
        <dbReference type="Proteomes" id="UP000646827"/>
    </source>
</evidence>
<evidence type="ECO:0000256" key="2">
    <source>
        <dbReference type="PROSITE-ProRule" id="PRU00176"/>
    </source>
</evidence>